<evidence type="ECO:0000256" key="1">
    <source>
        <dbReference type="SAM" id="MobiDB-lite"/>
    </source>
</evidence>
<accession>A0ABY4J8U1</accession>
<name>A0ABY4J8U1_9BACT</name>
<dbReference type="Proteomes" id="UP000829647">
    <property type="component" value="Chromosome"/>
</dbReference>
<protein>
    <submittedName>
        <fullName evidence="2">Uncharacterized protein</fullName>
    </submittedName>
</protein>
<proteinExistence type="predicted"/>
<evidence type="ECO:0000313" key="2">
    <source>
        <dbReference type="EMBL" id="UPL49221.1"/>
    </source>
</evidence>
<evidence type="ECO:0000313" key="3">
    <source>
        <dbReference type="Proteomes" id="UP000829647"/>
    </source>
</evidence>
<organism evidence="2 3">
    <name type="scientific">Hymenobacter sublimis</name>
    <dbReference type="NCBI Taxonomy" id="2933777"/>
    <lineage>
        <taxon>Bacteria</taxon>
        <taxon>Pseudomonadati</taxon>
        <taxon>Bacteroidota</taxon>
        <taxon>Cytophagia</taxon>
        <taxon>Cytophagales</taxon>
        <taxon>Hymenobacteraceae</taxon>
        <taxon>Hymenobacter</taxon>
    </lineage>
</organism>
<sequence>MPAKPATSRLLTGAVCYHHRPATPRYIRLVRNAAARTGTEPGGVGPRKPLTRSVDTTPQKPPVLRLGDYAIGDEDCPFLYGPTDLRY</sequence>
<dbReference type="RefSeq" id="WP_247975474.1">
    <property type="nucleotide sequence ID" value="NZ_CP095848.1"/>
</dbReference>
<gene>
    <name evidence="2" type="ORF">MWH26_18840</name>
</gene>
<reference evidence="2 3" key="1">
    <citation type="submission" date="2022-04" db="EMBL/GenBank/DDBJ databases">
        <title>Hymenobacter sp. isolated from the air.</title>
        <authorList>
            <person name="Won M."/>
            <person name="Lee C.-M."/>
            <person name="Woen H.-Y."/>
            <person name="Kwon S.-W."/>
        </authorList>
    </citation>
    <scope>NUCLEOTIDE SEQUENCE [LARGE SCALE GENOMIC DNA]</scope>
    <source>
        <strain evidence="3">5516 S-25</strain>
    </source>
</reference>
<dbReference type="EMBL" id="CP095848">
    <property type="protein sequence ID" value="UPL49221.1"/>
    <property type="molecule type" value="Genomic_DNA"/>
</dbReference>
<feature type="region of interest" description="Disordered" evidence="1">
    <location>
        <begin position="36"/>
        <end position="61"/>
    </location>
</feature>
<keyword evidence="3" id="KW-1185">Reference proteome</keyword>